<dbReference type="PANTHER" id="PTHR43685">
    <property type="entry name" value="GLYCOSYLTRANSFERASE"/>
    <property type="match status" value="1"/>
</dbReference>
<accession>A0ABX1CRR9</accession>
<evidence type="ECO:0000313" key="2">
    <source>
        <dbReference type="EMBL" id="NJR78710.1"/>
    </source>
</evidence>
<keyword evidence="3" id="KW-1185">Reference proteome</keyword>
<reference evidence="2 3" key="1">
    <citation type="submission" date="2020-03" db="EMBL/GenBank/DDBJ databases">
        <authorList>
            <person name="Wang L."/>
            <person name="He N."/>
            <person name="Li Y."/>
            <person name="Fang Y."/>
            <person name="Zhang F."/>
        </authorList>
    </citation>
    <scope>NUCLEOTIDE SEQUENCE [LARGE SCALE GENOMIC DNA]</scope>
    <source>
        <strain evidence="2 3">36D10-4-7</strain>
    </source>
</reference>
<dbReference type="InterPro" id="IPR001173">
    <property type="entry name" value="Glyco_trans_2-like"/>
</dbReference>
<protein>
    <submittedName>
        <fullName evidence="2">Glycosyltransferase family 2 protein</fullName>
    </submittedName>
</protein>
<name>A0ABX1CRR9_9SPHN</name>
<evidence type="ECO:0000259" key="1">
    <source>
        <dbReference type="Pfam" id="PF00535"/>
    </source>
</evidence>
<organism evidence="2 3">
    <name type="scientific">Sphingomonas corticis</name>
    <dbReference type="NCBI Taxonomy" id="2722791"/>
    <lineage>
        <taxon>Bacteria</taxon>
        <taxon>Pseudomonadati</taxon>
        <taxon>Pseudomonadota</taxon>
        <taxon>Alphaproteobacteria</taxon>
        <taxon>Sphingomonadales</taxon>
        <taxon>Sphingomonadaceae</taxon>
        <taxon>Sphingomonas</taxon>
    </lineage>
</organism>
<sequence length="262" mass="30241">MKPTPAPFADDGPRISCLMVTANRKRLAERSVDCFLAQRYPNRELVIVDDGEEDYAPILAAIPPDRVIHHRLPKNPATTLGELRNLSLDIARGQLMSHWDDDDWFDPERLSRQMAAIGDKAAAWMPAALMHMDDPAWIDRPYVGYFKGGAPSTILHRRRDDIRYPRERKGEDSTYRDHFVRLGSVLMDVDDAGLLIRCFHGQNTWDRDHFEKRVALRPQDVVEWRVRRMIGREAGYSAFRLSPRQRASFDAYVAHSRMLGLF</sequence>
<evidence type="ECO:0000313" key="3">
    <source>
        <dbReference type="Proteomes" id="UP000732399"/>
    </source>
</evidence>
<proteinExistence type="predicted"/>
<dbReference type="Gene3D" id="3.90.550.10">
    <property type="entry name" value="Spore Coat Polysaccharide Biosynthesis Protein SpsA, Chain A"/>
    <property type="match status" value="1"/>
</dbReference>
<dbReference type="RefSeq" id="WP_168134232.1">
    <property type="nucleotide sequence ID" value="NZ_JAAVJH010000004.1"/>
</dbReference>
<dbReference type="CDD" id="cd00761">
    <property type="entry name" value="Glyco_tranf_GTA_type"/>
    <property type="match status" value="1"/>
</dbReference>
<dbReference type="InterPro" id="IPR029044">
    <property type="entry name" value="Nucleotide-diphossugar_trans"/>
</dbReference>
<gene>
    <name evidence="2" type="ORF">HBH26_08935</name>
</gene>
<dbReference type="Pfam" id="PF00535">
    <property type="entry name" value="Glycos_transf_2"/>
    <property type="match status" value="1"/>
</dbReference>
<dbReference type="EMBL" id="JAAVJH010000004">
    <property type="protein sequence ID" value="NJR78710.1"/>
    <property type="molecule type" value="Genomic_DNA"/>
</dbReference>
<dbReference type="SUPFAM" id="SSF53448">
    <property type="entry name" value="Nucleotide-diphospho-sugar transferases"/>
    <property type="match status" value="1"/>
</dbReference>
<dbReference type="InterPro" id="IPR050834">
    <property type="entry name" value="Glycosyltransf_2"/>
</dbReference>
<comment type="caution">
    <text evidence="2">The sequence shown here is derived from an EMBL/GenBank/DDBJ whole genome shotgun (WGS) entry which is preliminary data.</text>
</comment>
<dbReference type="PANTHER" id="PTHR43685:SF2">
    <property type="entry name" value="GLYCOSYLTRANSFERASE 2-LIKE DOMAIN-CONTAINING PROTEIN"/>
    <property type="match status" value="1"/>
</dbReference>
<feature type="domain" description="Glycosyltransferase 2-like" evidence="1">
    <location>
        <begin position="16"/>
        <end position="139"/>
    </location>
</feature>
<dbReference type="Proteomes" id="UP000732399">
    <property type="component" value="Unassembled WGS sequence"/>
</dbReference>